<organism evidence="2 3">
    <name type="scientific">Hymenobacter canadensis</name>
    <dbReference type="NCBI Taxonomy" id="2999067"/>
    <lineage>
        <taxon>Bacteria</taxon>
        <taxon>Pseudomonadati</taxon>
        <taxon>Bacteroidota</taxon>
        <taxon>Cytophagia</taxon>
        <taxon>Cytophagales</taxon>
        <taxon>Hymenobacteraceae</taxon>
        <taxon>Hymenobacter</taxon>
    </lineage>
</organism>
<keyword evidence="3" id="KW-1185">Reference proteome</keyword>
<dbReference type="Proteomes" id="UP001211005">
    <property type="component" value="Chromosome"/>
</dbReference>
<sequence length="166" mass="18989">MMFRKFLLFSLLLLASLTVWAHTYHASILDVRYNPAKQQLEVALKVFTDDFEKALSVGQPTPINLDQTPKPLVLQLTTALLRKSLVFGARPGETLPLQLLGLQKERDAHWLYFTLKTARPLTGFTLRNTLLLDQFPDQMNIVNLESGGKKQSQLFRDGEETQKFSW</sequence>
<accession>A0ABY7LIQ3</accession>
<evidence type="ECO:0000256" key="1">
    <source>
        <dbReference type="SAM" id="SignalP"/>
    </source>
</evidence>
<dbReference type="RefSeq" id="WP_269558353.1">
    <property type="nucleotide sequence ID" value="NZ_CP114767.1"/>
</dbReference>
<proteinExistence type="predicted"/>
<gene>
    <name evidence="2" type="ORF">O3303_10400</name>
</gene>
<dbReference type="EMBL" id="CP114767">
    <property type="protein sequence ID" value="WBA40243.1"/>
    <property type="molecule type" value="Genomic_DNA"/>
</dbReference>
<dbReference type="InterPro" id="IPR046525">
    <property type="entry name" value="DUF6702"/>
</dbReference>
<evidence type="ECO:0000313" key="2">
    <source>
        <dbReference type="EMBL" id="WBA40243.1"/>
    </source>
</evidence>
<reference evidence="2 3" key="1">
    <citation type="submission" date="2022-12" db="EMBL/GenBank/DDBJ databases">
        <title>Hymenobacter canadensis sp. nov. isolated from lake water of the Cambridge Bay, Canada.</title>
        <authorList>
            <person name="Kim W.H."/>
            <person name="Lee Y.M."/>
        </authorList>
    </citation>
    <scope>NUCLEOTIDE SEQUENCE [LARGE SCALE GENOMIC DNA]</scope>
    <source>
        <strain evidence="2 3">PAMC 29467</strain>
    </source>
</reference>
<keyword evidence="1" id="KW-0732">Signal</keyword>
<feature type="signal peptide" evidence="1">
    <location>
        <begin position="1"/>
        <end position="21"/>
    </location>
</feature>
<feature type="chain" id="PRO_5046133436" evidence="1">
    <location>
        <begin position="22"/>
        <end position="166"/>
    </location>
</feature>
<protein>
    <submittedName>
        <fullName evidence="2">Uncharacterized protein</fullName>
    </submittedName>
</protein>
<evidence type="ECO:0000313" key="3">
    <source>
        <dbReference type="Proteomes" id="UP001211005"/>
    </source>
</evidence>
<dbReference type="Pfam" id="PF20420">
    <property type="entry name" value="DUF6702"/>
    <property type="match status" value="1"/>
</dbReference>
<name>A0ABY7LIQ3_9BACT</name>